<organism evidence="1 2">
    <name type="scientific">Phascolomyces articulosus</name>
    <dbReference type="NCBI Taxonomy" id="60185"/>
    <lineage>
        <taxon>Eukaryota</taxon>
        <taxon>Fungi</taxon>
        <taxon>Fungi incertae sedis</taxon>
        <taxon>Mucoromycota</taxon>
        <taxon>Mucoromycotina</taxon>
        <taxon>Mucoromycetes</taxon>
        <taxon>Mucorales</taxon>
        <taxon>Lichtheimiaceae</taxon>
        <taxon>Phascolomyces</taxon>
    </lineage>
</organism>
<dbReference type="InterPro" id="IPR011990">
    <property type="entry name" value="TPR-like_helical_dom_sf"/>
</dbReference>
<dbReference type="Proteomes" id="UP001209540">
    <property type="component" value="Unassembled WGS sequence"/>
</dbReference>
<comment type="caution">
    <text evidence="1">The sequence shown here is derived from an EMBL/GenBank/DDBJ whole genome shotgun (WGS) entry which is preliminary data.</text>
</comment>
<dbReference type="Gene3D" id="1.20.1280.50">
    <property type="match status" value="1"/>
</dbReference>
<protein>
    <recommendedName>
        <fullName evidence="3">F-box domain-containing protein</fullName>
    </recommendedName>
</protein>
<dbReference type="Gene3D" id="3.80.10.10">
    <property type="entry name" value="Ribonuclease Inhibitor"/>
    <property type="match status" value="1"/>
</dbReference>
<dbReference type="InterPro" id="IPR032675">
    <property type="entry name" value="LRR_dom_sf"/>
</dbReference>
<sequence length="701" mass="79375">METIPTFIPFFDQVLFEQYTQALDASIQEHAYQRAIQDATIAIDHVLQSQLLILLDIRARAYSLQCQSDTACADAQTMINCVPQLPNGYVRLGNILSMYGRQKEAIRICNRGLQSIQSKSSQNDDFTTTAMSCAGVKQKSIQKLKVCLNEAIFMEKKRVDFFSRLPIECIYNIISLLPMQEKGECILVSEIWRERIFECVRISTWEKFSVKNQEEDKVLAKAAPYFAPYTKTLTIDTSDNEICGTYLKHMTDGHFKKILAVNTTEITAGALKHNITMISDAFHQTRYTLRRLNLDMGNTLHVVTLAEILSACNTVTDLSYHHQAPQQSIGDFSTMDHQHNSLCNLTITSSDYLIHGHDIEFLLKRCPKLRRLVLDGCATSAFAFVKKFAPGLIIYAHNPDIDVTPVPDLPPNFNDPTNPSPGGLRVLIAYSKCGIRHIPALQLLPLLYKNRKTLKTLRVGISEISDTELQKVNTTYPNFKFEHLESLRFICFQRIQEFLFGTTFDAATLKTLTGINIRDVKEFVKSAERFPLLTVLNISSVISHVQRLDLVQLFDLFAKRSRTGLPSLKHIGLETFSAINDTVLRSLADIKTLESVILWRLQSVTTAGIDKFIQRTRQDQLKHVRLIAMGTVTDRTLETICHHCNSLVTVELEFLSGVTKEGVDYLLDNASSASFKWVKVKSCPGIDAKREDIIFHKKKLK</sequence>
<dbReference type="GO" id="GO:0031146">
    <property type="term" value="P:SCF-dependent proteasomal ubiquitin-dependent protein catabolic process"/>
    <property type="evidence" value="ECO:0007669"/>
    <property type="project" value="TreeGrafter"/>
</dbReference>
<reference evidence="1" key="1">
    <citation type="journal article" date="2022" name="IScience">
        <title>Evolution of zygomycete secretomes and the origins of terrestrial fungal ecologies.</title>
        <authorList>
            <person name="Chang Y."/>
            <person name="Wang Y."/>
            <person name="Mondo S."/>
            <person name="Ahrendt S."/>
            <person name="Andreopoulos W."/>
            <person name="Barry K."/>
            <person name="Beard J."/>
            <person name="Benny G.L."/>
            <person name="Blankenship S."/>
            <person name="Bonito G."/>
            <person name="Cuomo C."/>
            <person name="Desiro A."/>
            <person name="Gervers K.A."/>
            <person name="Hundley H."/>
            <person name="Kuo A."/>
            <person name="LaButti K."/>
            <person name="Lang B.F."/>
            <person name="Lipzen A."/>
            <person name="O'Donnell K."/>
            <person name="Pangilinan J."/>
            <person name="Reynolds N."/>
            <person name="Sandor L."/>
            <person name="Smith M.E."/>
            <person name="Tsang A."/>
            <person name="Grigoriev I.V."/>
            <person name="Stajich J.E."/>
            <person name="Spatafora J.W."/>
        </authorList>
    </citation>
    <scope>NUCLEOTIDE SEQUENCE</scope>
    <source>
        <strain evidence="1">RSA 2281</strain>
    </source>
</reference>
<reference evidence="1" key="2">
    <citation type="submission" date="2023-02" db="EMBL/GenBank/DDBJ databases">
        <authorList>
            <consortium name="DOE Joint Genome Institute"/>
            <person name="Mondo S.J."/>
            <person name="Chang Y."/>
            <person name="Wang Y."/>
            <person name="Ahrendt S."/>
            <person name="Andreopoulos W."/>
            <person name="Barry K."/>
            <person name="Beard J."/>
            <person name="Benny G.L."/>
            <person name="Blankenship S."/>
            <person name="Bonito G."/>
            <person name="Cuomo C."/>
            <person name="Desiro A."/>
            <person name="Gervers K.A."/>
            <person name="Hundley H."/>
            <person name="Kuo A."/>
            <person name="LaButti K."/>
            <person name="Lang B.F."/>
            <person name="Lipzen A."/>
            <person name="O'Donnell K."/>
            <person name="Pangilinan J."/>
            <person name="Reynolds N."/>
            <person name="Sandor L."/>
            <person name="Smith M.W."/>
            <person name="Tsang A."/>
            <person name="Grigoriev I.V."/>
            <person name="Stajich J.E."/>
            <person name="Spatafora J.W."/>
        </authorList>
    </citation>
    <scope>NUCLEOTIDE SEQUENCE</scope>
    <source>
        <strain evidence="1">RSA 2281</strain>
    </source>
</reference>
<dbReference type="SUPFAM" id="SSF48452">
    <property type="entry name" value="TPR-like"/>
    <property type="match status" value="1"/>
</dbReference>
<keyword evidence="2" id="KW-1185">Reference proteome</keyword>
<dbReference type="InterPro" id="IPR036047">
    <property type="entry name" value="F-box-like_dom_sf"/>
</dbReference>
<dbReference type="GO" id="GO:0019005">
    <property type="term" value="C:SCF ubiquitin ligase complex"/>
    <property type="evidence" value="ECO:0007669"/>
    <property type="project" value="TreeGrafter"/>
</dbReference>
<dbReference type="SUPFAM" id="SSF81383">
    <property type="entry name" value="F-box domain"/>
    <property type="match status" value="1"/>
</dbReference>
<proteinExistence type="predicted"/>
<accession>A0AAD5PIA6</accession>
<gene>
    <name evidence="1" type="ORF">BDA99DRAFT_532750</name>
</gene>
<dbReference type="EMBL" id="JAIXMP010000003">
    <property type="protein sequence ID" value="KAI9275799.1"/>
    <property type="molecule type" value="Genomic_DNA"/>
</dbReference>
<evidence type="ECO:0008006" key="3">
    <source>
        <dbReference type="Google" id="ProtNLM"/>
    </source>
</evidence>
<dbReference type="AlphaFoldDB" id="A0AAD5PIA6"/>
<dbReference type="SUPFAM" id="SSF52047">
    <property type="entry name" value="RNI-like"/>
    <property type="match status" value="2"/>
</dbReference>
<dbReference type="Gene3D" id="1.25.40.10">
    <property type="entry name" value="Tetratricopeptide repeat domain"/>
    <property type="match status" value="1"/>
</dbReference>
<evidence type="ECO:0000313" key="1">
    <source>
        <dbReference type="EMBL" id="KAI9275799.1"/>
    </source>
</evidence>
<evidence type="ECO:0000313" key="2">
    <source>
        <dbReference type="Proteomes" id="UP001209540"/>
    </source>
</evidence>
<dbReference type="PANTHER" id="PTHR13318">
    <property type="entry name" value="PARTNER OF PAIRED, ISOFORM B-RELATED"/>
    <property type="match status" value="1"/>
</dbReference>
<name>A0AAD5PIA6_9FUNG</name>